<feature type="domain" description="TonB-dependent receptor plug" evidence="12">
    <location>
        <begin position="112"/>
        <end position="219"/>
    </location>
</feature>
<feature type="signal peptide" evidence="10">
    <location>
        <begin position="1"/>
        <end position="20"/>
    </location>
</feature>
<keyword evidence="14" id="KW-1185">Reference proteome</keyword>
<dbReference type="RefSeq" id="WP_106529363.1">
    <property type="nucleotide sequence ID" value="NZ_PYAW01000003.1"/>
</dbReference>
<dbReference type="AlphaFoldDB" id="A0A2P8HK59"/>
<protein>
    <submittedName>
        <fullName evidence="13">TonB-linked SusC/RagA family outer membrane protein</fullName>
    </submittedName>
</protein>
<dbReference type="PROSITE" id="PS52016">
    <property type="entry name" value="TONB_DEPENDENT_REC_3"/>
    <property type="match status" value="1"/>
</dbReference>
<evidence type="ECO:0000256" key="4">
    <source>
        <dbReference type="ARBA" id="ARBA00022692"/>
    </source>
</evidence>
<evidence type="ECO:0000256" key="5">
    <source>
        <dbReference type="ARBA" id="ARBA00023077"/>
    </source>
</evidence>
<dbReference type="InterPro" id="IPR037066">
    <property type="entry name" value="Plug_dom_sf"/>
</dbReference>
<dbReference type="InterPro" id="IPR000531">
    <property type="entry name" value="Beta-barrel_TonB"/>
</dbReference>
<sequence>MKERLLSTFLFLLFYASSWAQQGISGTVTDKSSGQPIIGATITTGKKGAVTDAKGKFSMVLPPGTSTINITSIGYKQLVVPVTAADNYNIAMEIDERSLEQFVVVGYGTQKKANLTGAVTTVDVTKTMEGRPVTDPSKALQGVAPGLNISFSNGGLTQAPRINIRGIGSVNGTSSPLILVDNVETPDLTLINPEDIESISVLKDAASTSIYGARAAFGVVLIKTKSGRRNTPTVVRYSNNFGWSTPTILPNFADPEKELTGLYEGATRAGTTSPELFGMQLLKLRDGIKNWKAKYAGNRTSNEMVPGEDFVIDPAGGPTYFYRIWDAKDMMLKKWTPQQIHSMSIRGGTEKLAYSISGGYSNTGGILKMNPDNIKKYNITGSISASVTKWLDVDLKMMYRNFEYDYPYQYQGYFYYMWRWGAFFPYGTYQGKYFHHTPGYLANAQTNTLTDNYQRINLGATLKVTKDLNIRADYTIGRDNAVRHVIGGKVIAWDYWASGPLSLGNIATPAQDVVAYQSGSYKVNTFNMYATYDKRLSKSHQLKLMAGINAEDEDTINFSAYRRNVLDPTKAEIPLASGDQLVDGNHLANAYAGFFGRINYIYKDKWMLELNGRYDGASAFPPAYRWAFFPSASMGYRITEEAFMQSFKKVLSDMKFRASYGTLGNQDMGGKWYIPSMSTNNQVNWMNGGNYASGVNQPIAVANSLTWEKVRTLDVGTDISLLNNHIGVTVDWYQRSTDGMLTNKAIPATFGTGAPRINNGALRTRGYEIAVDANYNLSKDWMIYGTLAFWDNKTVITQWDNPSLLISQNYKGKNYGEIWGFETDRYFTKDDNMAKMPDQSKLQDGNFVYGPGDIKYKDLDGNGVIDGGKATLTDHGDLKVIGNTLPRYQYSMRIGSTFKNFDIDIFLQGVGKQDYWGFGDLTLPMYRGSDILYANQLDYWTPDNMNAYYPRPYAGNANGKIAGLANGGNNFYPQSRYLLNLAYLRLKNITLGYTLPAEISKRIHIQRLRIYGSGQNLGEISNVGAPIDPEITTGESGFTGRTFPFQRTWSFGVQVTL</sequence>
<dbReference type="Proteomes" id="UP000240971">
    <property type="component" value="Unassembled WGS sequence"/>
</dbReference>
<keyword evidence="5 9" id="KW-0798">TonB box</keyword>
<dbReference type="InterPro" id="IPR023996">
    <property type="entry name" value="TonB-dep_OMP_SusC/RagA"/>
</dbReference>
<gene>
    <name evidence="13" type="ORF">CLV51_103572</name>
</gene>
<keyword evidence="3 8" id="KW-1134">Transmembrane beta strand</keyword>
<evidence type="ECO:0000256" key="8">
    <source>
        <dbReference type="PROSITE-ProRule" id="PRU01360"/>
    </source>
</evidence>
<comment type="caution">
    <text evidence="13">The sequence shown here is derived from an EMBL/GenBank/DDBJ whole genome shotgun (WGS) entry which is preliminary data.</text>
</comment>
<dbReference type="InterPro" id="IPR039426">
    <property type="entry name" value="TonB-dep_rcpt-like"/>
</dbReference>
<dbReference type="NCBIfam" id="TIGR04057">
    <property type="entry name" value="SusC_RagA_signa"/>
    <property type="match status" value="1"/>
</dbReference>
<evidence type="ECO:0000313" key="14">
    <source>
        <dbReference type="Proteomes" id="UP000240971"/>
    </source>
</evidence>
<dbReference type="Gene3D" id="2.40.170.20">
    <property type="entry name" value="TonB-dependent receptor, beta-barrel domain"/>
    <property type="match status" value="1"/>
</dbReference>
<evidence type="ECO:0000256" key="3">
    <source>
        <dbReference type="ARBA" id="ARBA00022452"/>
    </source>
</evidence>
<proteinExistence type="inferred from homology"/>
<feature type="chain" id="PRO_5015159681" evidence="10">
    <location>
        <begin position="21"/>
        <end position="1057"/>
    </location>
</feature>
<feature type="domain" description="TonB-dependent receptor-like beta-barrel" evidence="11">
    <location>
        <begin position="405"/>
        <end position="1017"/>
    </location>
</feature>
<keyword evidence="7 8" id="KW-0998">Cell outer membrane</keyword>
<dbReference type="Gene3D" id="2.60.40.1120">
    <property type="entry name" value="Carboxypeptidase-like, regulatory domain"/>
    <property type="match status" value="1"/>
</dbReference>
<evidence type="ECO:0000256" key="9">
    <source>
        <dbReference type="RuleBase" id="RU003357"/>
    </source>
</evidence>
<keyword evidence="2 8" id="KW-0813">Transport</keyword>
<dbReference type="InterPro" id="IPR008969">
    <property type="entry name" value="CarboxyPept-like_regulatory"/>
</dbReference>
<reference evidence="13 14" key="1">
    <citation type="submission" date="2018-03" db="EMBL/GenBank/DDBJ databases">
        <title>Genomic Encyclopedia of Archaeal and Bacterial Type Strains, Phase II (KMG-II): from individual species to whole genera.</title>
        <authorList>
            <person name="Goeker M."/>
        </authorList>
    </citation>
    <scope>NUCLEOTIDE SEQUENCE [LARGE SCALE GENOMIC DNA]</scope>
    <source>
        <strain evidence="13 14">DSM 24859</strain>
    </source>
</reference>
<comment type="similarity">
    <text evidence="8 9">Belongs to the TonB-dependent receptor family.</text>
</comment>
<dbReference type="Pfam" id="PF07715">
    <property type="entry name" value="Plug"/>
    <property type="match status" value="1"/>
</dbReference>
<dbReference type="InterPro" id="IPR023997">
    <property type="entry name" value="TonB-dep_OMP_SusC/RagA_CS"/>
</dbReference>
<organism evidence="13 14">
    <name type="scientific">Chitinophaga niastensis</name>
    <dbReference type="NCBI Taxonomy" id="536980"/>
    <lineage>
        <taxon>Bacteria</taxon>
        <taxon>Pseudomonadati</taxon>
        <taxon>Bacteroidota</taxon>
        <taxon>Chitinophagia</taxon>
        <taxon>Chitinophagales</taxon>
        <taxon>Chitinophagaceae</taxon>
        <taxon>Chitinophaga</taxon>
    </lineage>
</organism>
<evidence type="ECO:0000256" key="6">
    <source>
        <dbReference type="ARBA" id="ARBA00023136"/>
    </source>
</evidence>
<dbReference type="SUPFAM" id="SSF49464">
    <property type="entry name" value="Carboxypeptidase regulatory domain-like"/>
    <property type="match status" value="1"/>
</dbReference>
<dbReference type="InterPro" id="IPR012910">
    <property type="entry name" value="Plug_dom"/>
</dbReference>
<name>A0A2P8HK59_CHINA</name>
<dbReference type="Gene3D" id="2.170.130.10">
    <property type="entry name" value="TonB-dependent receptor, plug domain"/>
    <property type="match status" value="1"/>
</dbReference>
<accession>A0A2P8HK59</accession>
<evidence type="ECO:0000256" key="10">
    <source>
        <dbReference type="SAM" id="SignalP"/>
    </source>
</evidence>
<dbReference type="EMBL" id="PYAW01000003">
    <property type="protein sequence ID" value="PSL46591.1"/>
    <property type="molecule type" value="Genomic_DNA"/>
</dbReference>
<evidence type="ECO:0000256" key="2">
    <source>
        <dbReference type="ARBA" id="ARBA00022448"/>
    </source>
</evidence>
<evidence type="ECO:0000259" key="11">
    <source>
        <dbReference type="Pfam" id="PF00593"/>
    </source>
</evidence>
<dbReference type="SUPFAM" id="SSF56935">
    <property type="entry name" value="Porins"/>
    <property type="match status" value="1"/>
</dbReference>
<keyword evidence="10" id="KW-0732">Signal</keyword>
<dbReference type="GO" id="GO:0009279">
    <property type="term" value="C:cell outer membrane"/>
    <property type="evidence" value="ECO:0007669"/>
    <property type="project" value="UniProtKB-SubCell"/>
</dbReference>
<comment type="subcellular location">
    <subcellularLocation>
        <location evidence="1 8">Cell outer membrane</location>
        <topology evidence="1 8">Multi-pass membrane protein</topology>
    </subcellularLocation>
</comment>
<dbReference type="Pfam" id="PF13715">
    <property type="entry name" value="CarbopepD_reg_2"/>
    <property type="match status" value="1"/>
</dbReference>
<evidence type="ECO:0000256" key="1">
    <source>
        <dbReference type="ARBA" id="ARBA00004571"/>
    </source>
</evidence>
<evidence type="ECO:0000259" key="12">
    <source>
        <dbReference type="Pfam" id="PF07715"/>
    </source>
</evidence>
<evidence type="ECO:0000256" key="7">
    <source>
        <dbReference type="ARBA" id="ARBA00023237"/>
    </source>
</evidence>
<dbReference type="InterPro" id="IPR036942">
    <property type="entry name" value="Beta-barrel_TonB_sf"/>
</dbReference>
<dbReference type="OrthoDB" id="604358at2"/>
<keyword evidence="6 8" id="KW-0472">Membrane</keyword>
<evidence type="ECO:0000313" key="13">
    <source>
        <dbReference type="EMBL" id="PSL46591.1"/>
    </source>
</evidence>
<dbReference type="NCBIfam" id="TIGR04056">
    <property type="entry name" value="OMP_RagA_SusC"/>
    <property type="match status" value="1"/>
</dbReference>
<keyword evidence="4 8" id="KW-0812">Transmembrane</keyword>
<dbReference type="Pfam" id="PF00593">
    <property type="entry name" value="TonB_dep_Rec_b-barrel"/>
    <property type="match status" value="1"/>
</dbReference>